<protein>
    <submittedName>
        <fullName evidence="2">Uncharacterized protein</fullName>
    </submittedName>
</protein>
<proteinExistence type="predicted"/>
<evidence type="ECO:0000313" key="2">
    <source>
        <dbReference type="EMBL" id="KAF4633935.1"/>
    </source>
</evidence>
<gene>
    <name evidence="2" type="ORF">G7Y89_g4166</name>
</gene>
<dbReference type="AlphaFoldDB" id="A0A8H4RPZ6"/>
<feature type="region of interest" description="Disordered" evidence="1">
    <location>
        <begin position="105"/>
        <end position="125"/>
    </location>
</feature>
<sequence length="125" mass="14368">MCVTSRLDDIWRIRIEQTASIEHTVAHRVVPYFTMTSQANKTESRDCHHNQDRLFALRGLWPSNIQFRFEPNYNISVDEVYTKFSRCALNDGTLEILDFAGLWPRESSEGDSNNSGSKINTTLPS</sequence>
<name>A0A8H4RPZ6_9HELO</name>
<evidence type="ECO:0000256" key="1">
    <source>
        <dbReference type="SAM" id="MobiDB-lite"/>
    </source>
</evidence>
<comment type="caution">
    <text evidence="2">The sequence shown here is derived from an EMBL/GenBank/DDBJ whole genome shotgun (WGS) entry which is preliminary data.</text>
</comment>
<keyword evidence="3" id="KW-1185">Reference proteome</keyword>
<dbReference type="Proteomes" id="UP000566819">
    <property type="component" value="Unassembled WGS sequence"/>
</dbReference>
<organism evidence="2 3">
    <name type="scientific">Cudoniella acicularis</name>
    <dbReference type="NCBI Taxonomy" id="354080"/>
    <lineage>
        <taxon>Eukaryota</taxon>
        <taxon>Fungi</taxon>
        <taxon>Dikarya</taxon>
        <taxon>Ascomycota</taxon>
        <taxon>Pezizomycotina</taxon>
        <taxon>Leotiomycetes</taxon>
        <taxon>Helotiales</taxon>
        <taxon>Tricladiaceae</taxon>
        <taxon>Cudoniella</taxon>
    </lineage>
</organism>
<accession>A0A8H4RPZ6</accession>
<dbReference type="EMBL" id="JAAMPI010000220">
    <property type="protein sequence ID" value="KAF4633935.1"/>
    <property type="molecule type" value="Genomic_DNA"/>
</dbReference>
<reference evidence="2 3" key="1">
    <citation type="submission" date="2020-03" db="EMBL/GenBank/DDBJ databases">
        <title>Draft Genome Sequence of Cudoniella acicularis.</title>
        <authorList>
            <person name="Buettner E."/>
            <person name="Kellner H."/>
        </authorList>
    </citation>
    <scope>NUCLEOTIDE SEQUENCE [LARGE SCALE GENOMIC DNA]</scope>
    <source>
        <strain evidence="2 3">DSM 108380</strain>
    </source>
</reference>
<evidence type="ECO:0000313" key="3">
    <source>
        <dbReference type="Proteomes" id="UP000566819"/>
    </source>
</evidence>